<accession>A0ABX3GQR2</accession>
<sequence>MPIQPTLITIPMAEHVSSYILNRGGWPDCTPHKILERATSYEELHKWMSIATKSPITPFPPKPKQSDVFYVVHEGISYCYIYINGEWKLVDAAPTWLR</sequence>
<reference evidence="1 2" key="1">
    <citation type="submission" date="2016-11" db="EMBL/GenBank/DDBJ databases">
        <title>Paenibacillus species isolates.</title>
        <authorList>
            <person name="Beno S.M."/>
        </authorList>
    </citation>
    <scope>NUCLEOTIDE SEQUENCE [LARGE SCALE GENOMIC DNA]</scope>
    <source>
        <strain evidence="1 2">FSL H7-0433</strain>
    </source>
</reference>
<gene>
    <name evidence="1" type="ORF">BSO21_10095</name>
</gene>
<dbReference type="Proteomes" id="UP000187158">
    <property type="component" value="Unassembled WGS sequence"/>
</dbReference>
<evidence type="ECO:0000313" key="2">
    <source>
        <dbReference type="Proteomes" id="UP000187158"/>
    </source>
</evidence>
<comment type="caution">
    <text evidence="1">The sequence shown here is derived from an EMBL/GenBank/DDBJ whole genome shotgun (WGS) entry which is preliminary data.</text>
</comment>
<protein>
    <submittedName>
        <fullName evidence="1">Uncharacterized protein</fullName>
    </submittedName>
</protein>
<name>A0ABX3GQR2_9BACL</name>
<dbReference type="EMBL" id="MPVP01000045">
    <property type="protein sequence ID" value="OMD34958.1"/>
    <property type="molecule type" value="Genomic_DNA"/>
</dbReference>
<keyword evidence="2" id="KW-1185">Reference proteome</keyword>
<proteinExistence type="predicted"/>
<organism evidence="1 2">
    <name type="scientific">Paenibacillus odorifer</name>
    <dbReference type="NCBI Taxonomy" id="189426"/>
    <lineage>
        <taxon>Bacteria</taxon>
        <taxon>Bacillati</taxon>
        <taxon>Bacillota</taxon>
        <taxon>Bacilli</taxon>
        <taxon>Bacillales</taxon>
        <taxon>Paenibacillaceae</taxon>
        <taxon>Paenibacillus</taxon>
    </lineage>
</organism>
<evidence type="ECO:0000313" key="1">
    <source>
        <dbReference type="EMBL" id="OMD34958.1"/>
    </source>
</evidence>